<dbReference type="Proteomes" id="UP000267606">
    <property type="component" value="Unassembled WGS sequence"/>
</dbReference>
<accession>A0A183H7V9</accession>
<dbReference type="WBParaSite" id="OFLC_0000357001-mRNA-1">
    <property type="protein sequence ID" value="OFLC_0000357001-mRNA-1"/>
    <property type="gene ID" value="OFLC_0000357001"/>
</dbReference>
<evidence type="ECO:0000313" key="2">
    <source>
        <dbReference type="Proteomes" id="UP000267606"/>
    </source>
</evidence>
<dbReference type="InterPro" id="IPR015925">
    <property type="entry name" value="Ryanodine_IP3_receptor"/>
</dbReference>
<evidence type="ECO:0000313" key="1">
    <source>
        <dbReference type="EMBL" id="VDO36997.1"/>
    </source>
</evidence>
<dbReference type="GO" id="GO:0005886">
    <property type="term" value="C:plasma membrane"/>
    <property type="evidence" value="ECO:0007669"/>
    <property type="project" value="TreeGrafter"/>
</dbReference>
<gene>
    <name evidence="1" type="ORF">OFLC_LOCUS3570</name>
</gene>
<dbReference type="PANTHER" id="PTHR13715:SF102">
    <property type="entry name" value="INOSITOL 1,4,5-TRISPHOSPHATE RECEPTOR"/>
    <property type="match status" value="1"/>
</dbReference>
<reference evidence="3" key="1">
    <citation type="submission" date="2016-06" db="UniProtKB">
        <authorList>
            <consortium name="WormBaseParasite"/>
        </authorList>
    </citation>
    <scope>IDENTIFICATION</scope>
</reference>
<dbReference type="PANTHER" id="PTHR13715">
    <property type="entry name" value="RYANODINE RECEPTOR AND IP3 RECEPTOR"/>
    <property type="match status" value="1"/>
</dbReference>
<dbReference type="GO" id="GO:0070679">
    <property type="term" value="F:inositol 1,4,5 trisphosphate binding"/>
    <property type="evidence" value="ECO:0007669"/>
    <property type="project" value="TreeGrafter"/>
</dbReference>
<protein>
    <submittedName>
        <fullName evidence="3">Sec1 family domain-containing protein 1</fullName>
    </submittedName>
</protein>
<organism evidence="3">
    <name type="scientific">Onchocerca flexuosa</name>
    <dbReference type="NCBI Taxonomy" id="387005"/>
    <lineage>
        <taxon>Eukaryota</taxon>
        <taxon>Metazoa</taxon>
        <taxon>Ecdysozoa</taxon>
        <taxon>Nematoda</taxon>
        <taxon>Chromadorea</taxon>
        <taxon>Rhabditida</taxon>
        <taxon>Spirurina</taxon>
        <taxon>Spiruromorpha</taxon>
        <taxon>Filarioidea</taxon>
        <taxon>Onchocercidae</taxon>
        <taxon>Onchocerca</taxon>
    </lineage>
</organism>
<proteinExistence type="predicted"/>
<name>A0A183H7V9_9BILA</name>
<dbReference type="GO" id="GO:0051209">
    <property type="term" value="P:release of sequestered calcium ion into cytosol"/>
    <property type="evidence" value="ECO:0007669"/>
    <property type="project" value="TreeGrafter"/>
</dbReference>
<sequence length="168" mass="19234">MISNQDTNKYFEKDLFRHQLDLLAQMCHNQQYLAIDPPPERRLLNLSLELPANLVLKCISDTRLPQDLRASFTRLMLHLHVIRGSPLNAVHHARLWREIPLHVIISGNSSRSGNGYVDGGHIQTEGKVFDKLLKTVDVYLEELCKTTREGEPVLDPSASKLEQNRLTF</sequence>
<evidence type="ECO:0000313" key="3">
    <source>
        <dbReference type="WBParaSite" id="OFLC_0000357001-mRNA-1"/>
    </source>
</evidence>
<dbReference type="GO" id="GO:0035091">
    <property type="term" value="F:phosphatidylinositol binding"/>
    <property type="evidence" value="ECO:0007669"/>
    <property type="project" value="TreeGrafter"/>
</dbReference>
<reference evidence="1 2" key="2">
    <citation type="submission" date="2018-11" db="EMBL/GenBank/DDBJ databases">
        <authorList>
            <consortium name="Pathogen Informatics"/>
        </authorList>
    </citation>
    <scope>NUCLEOTIDE SEQUENCE [LARGE SCALE GENOMIC DNA]</scope>
</reference>
<dbReference type="GO" id="GO:0016529">
    <property type="term" value="C:sarcoplasmic reticulum"/>
    <property type="evidence" value="ECO:0007669"/>
    <property type="project" value="TreeGrafter"/>
</dbReference>
<keyword evidence="2" id="KW-1185">Reference proteome</keyword>
<dbReference type="GO" id="GO:0005220">
    <property type="term" value="F:inositol 1,4,5-trisphosphate-gated calcium channel activity"/>
    <property type="evidence" value="ECO:0007669"/>
    <property type="project" value="TreeGrafter"/>
</dbReference>
<dbReference type="STRING" id="387005.A0A183H7V9"/>
<dbReference type="GO" id="GO:0030667">
    <property type="term" value="C:secretory granule membrane"/>
    <property type="evidence" value="ECO:0007669"/>
    <property type="project" value="TreeGrafter"/>
</dbReference>
<dbReference type="GO" id="GO:0005789">
    <property type="term" value="C:endoplasmic reticulum membrane"/>
    <property type="evidence" value="ECO:0007669"/>
    <property type="project" value="TreeGrafter"/>
</dbReference>
<dbReference type="GO" id="GO:0005509">
    <property type="term" value="F:calcium ion binding"/>
    <property type="evidence" value="ECO:0007669"/>
    <property type="project" value="TreeGrafter"/>
</dbReference>
<dbReference type="EMBL" id="UZAJ01002432">
    <property type="protein sequence ID" value="VDO36997.1"/>
    <property type="molecule type" value="Genomic_DNA"/>
</dbReference>
<dbReference type="AlphaFoldDB" id="A0A183H7V9"/>